<reference evidence="1 2" key="2">
    <citation type="submission" date="2018-11" db="EMBL/GenBank/DDBJ databases">
        <authorList>
            <consortium name="Pathogen Informatics"/>
        </authorList>
    </citation>
    <scope>NUCLEOTIDE SEQUENCE [LARGE SCALE GENOMIC DNA]</scope>
    <source>
        <strain evidence="1 2">MHpl1</strain>
    </source>
</reference>
<reference evidence="3" key="1">
    <citation type="submission" date="2016-04" db="UniProtKB">
        <authorList>
            <consortium name="WormBaseParasite"/>
        </authorList>
    </citation>
    <scope>IDENTIFICATION</scope>
</reference>
<evidence type="ECO:0000313" key="3">
    <source>
        <dbReference type="WBParaSite" id="HPLM_0001756101-mRNA-1"/>
    </source>
</evidence>
<dbReference type="AlphaFoldDB" id="A0A158QRJ3"/>
<keyword evidence="2" id="KW-1185">Reference proteome</keyword>
<evidence type="ECO:0000313" key="1">
    <source>
        <dbReference type="EMBL" id="VDO65689.1"/>
    </source>
</evidence>
<gene>
    <name evidence="1" type="ORF">HPLM_LOCUS17553</name>
</gene>
<sequence>MVPFGLSILKGTNSIRNVSIQSVTVSRQTYFLFHHLSQALCTRRMTKVRLWKQIKV</sequence>
<protein>
    <submittedName>
        <fullName evidence="1 3">Uncharacterized protein</fullName>
    </submittedName>
</protein>
<dbReference type="Proteomes" id="UP000268014">
    <property type="component" value="Unassembled WGS sequence"/>
</dbReference>
<organism evidence="3">
    <name type="scientific">Haemonchus placei</name>
    <name type="common">Barber's pole worm</name>
    <dbReference type="NCBI Taxonomy" id="6290"/>
    <lineage>
        <taxon>Eukaryota</taxon>
        <taxon>Metazoa</taxon>
        <taxon>Ecdysozoa</taxon>
        <taxon>Nematoda</taxon>
        <taxon>Chromadorea</taxon>
        <taxon>Rhabditida</taxon>
        <taxon>Rhabditina</taxon>
        <taxon>Rhabditomorpha</taxon>
        <taxon>Strongyloidea</taxon>
        <taxon>Trichostrongylidae</taxon>
        <taxon>Haemonchus</taxon>
    </lineage>
</organism>
<dbReference type="EMBL" id="UZAF01020026">
    <property type="protein sequence ID" value="VDO65689.1"/>
    <property type="molecule type" value="Genomic_DNA"/>
</dbReference>
<accession>A0A158QRJ3</accession>
<dbReference type="WBParaSite" id="HPLM_0001756101-mRNA-1">
    <property type="protein sequence ID" value="HPLM_0001756101-mRNA-1"/>
    <property type="gene ID" value="HPLM_0001756101"/>
</dbReference>
<proteinExistence type="predicted"/>
<evidence type="ECO:0000313" key="2">
    <source>
        <dbReference type="Proteomes" id="UP000268014"/>
    </source>
</evidence>
<name>A0A158QRJ3_HAEPC</name>